<evidence type="ECO:0000313" key="4">
    <source>
        <dbReference type="Proteomes" id="UP000233551"/>
    </source>
</evidence>
<evidence type="ECO:0000313" key="3">
    <source>
        <dbReference type="EMBL" id="PKH89617.1"/>
    </source>
</evidence>
<comment type="caution">
    <text evidence="3">The sequence shown here is derived from an EMBL/GenBank/DDBJ whole genome shotgun (WGS) entry which is preliminary data.</text>
</comment>
<feature type="domain" description="NB-ARC" evidence="2">
    <location>
        <begin position="6"/>
        <end position="121"/>
    </location>
</feature>
<proteinExistence type="predicted"/>
<dbReference type="AlphaFoldDB" id="A0A2I0H1J4"/>
<keyword evidence="1" id="KW-0611">Plant defense</keyword>
<dbReference type="PANTHER" id="PTHR36766">
    <property type="entry name" value="PLANT BROAD-SPECTRUM MILDEW RESISTANCE PROTEIN RPW8"/>
    <property type="match status" value="1"/>
</dbReference>
<dbReference type="Proteomes" id="UP000233551">
    <property type="component" value="Unassembled WGS sequence"/>
</dbReference>
<dbReference type="EMBL" id="PGOL01043827">
    <property type="protein sequence ID" value="PKH89617.1"/>
    <property type="molecule type" value="Genomic_DNA"/>
</dbReference>
<dbReference type="InterPro" id="IPR027417">
    <property type="entry name" value="P-loop_NTPase"/>
</dbReference>
<feature type="non-terminal residue" evidence="3">
    <location>
        <position position="1"/>
    </location>
</feature>
<gene>
    <name evidence="3" type="ORF">CRG98_049938</name>
</gene>
<dbReference type="InterPro" id="IPR002182">
    <property type="entry name" value="NB-ARC"/>
</dbReference>
<dbReference type="PANTHER" id="PTHR36766:SF30">
    <property type="entry name" value="TIR-NBS TYPE DISEASE RESISTANCE PROTEIN-RELATED"/>
    <property type="match status" value="1"/>
</dbReference>
<feature type="non-terminal residue" evidence="3">
    <location>
        <position position="134"/>
    </location>
</feature>
<dbReference type="STRING" id="22663.A0A2I0H1J4"/>
<accession>A0A2I0H1J4</accession>
<dbReference type="Pfam" id="PF00931">
    <property type="entry name" value="NB-ARC"/>
    <property type="match status" value="1"/>
</dbReference>
<reference evidence="3 4" key="1">
    <citation type="submission" date="2017-11" db="EMBL/GenBank/DDBJ databases">
        <title>De-novo sequencing of pomegranate (Punica granatum L.) genome.</title>
        <authorList>
            <person name="Akparov Z."/>
            <person name="Amiraslanov A."/>
            <person name="Hajiyeva S."/>
            <person name="Abbasov M."/>
            <person name="Kaur K."/>
            <person name="Hamwieh A."/>
            <person name="Solovyev V."/>
            <person name="Salamov A."/>
            <person name="Braich B."/>
            <person name="Kosarev P."/>
            <person name="Mahmoud A."/>
            <person name="Hajiyev E."/>
            <person name="Babayeva S."/>
            <person name="Izzatullayeva V."/>
            <person name="Mammadov A."/>
            <person name="Mammadov A."/>
            <person name="Sharifova S."/>
            <person name="Ojaghi J."/>
            <person name="Eynullazada K."/>
            <person name="Bayramov B."/>
            <person name="Abdulazimova A."/>
            <person name="Shahmuradov I."/>
        </authorList>
    </citation>
    <scope>NUCLEOTIDE SEQUENCE [LARGE SCALE GENOMIC DNA]</scope>
    <source>
        <strain evidence="4">cv. AG2017</strain>
        <tissue evidence="3">Leaf</tissue>
    </source>
</reference>
<name>A0A2I0H1J4_PUNGR</name>
<sequence>YFDDKMLFLTVSQSPNIDNLKAKMYGFLMGNDSMTSYDRMPPWIPQYGGRTLDPVQSLIVLDDVWKLKDLEPLVNIKGPGCKILVVSRFRFPTIFQVHYEVECLRDDEAITLFCLSAFEQTSIPPEANENLVKQ</sequence>
<dbReference type="GO" id="GO:0043531">
    <property type="term" value="F:ADP binding"/>
    <property type="evidence" value="ECO:0007669"/>
    <property type="project" value="InterPro"/>
</dbReference>
<organism evidence="3 4">
    <name type="scientific">Punica granatum</name>
    <name type="common">Pomegranate</name>
    <dbReference type="NCBI Taxonomy" id="22663"/>
    <lineage>
        <taxon>Eukaryota</taxon>
        <taxon>Viridiplantae</taxon>
        <taxon>Streptophyta</taxon>
        <taxon>Embryophyta</taxon>
        <taxon>Tracheophyta</taxon>
        <taxon>Spermatophyta</taxon>
        <taxon>Magnoliopsida</taxon>
        <taxon>eudicotyledons</taxon>
        <taxon>Gunneridae</taxon>
        <taxon>Pentapetalae</taxon>
        <taxon>rosids</taxon>
        <taxon>malvids</taxon>
        <taxon>Myrtales</taxon>
        <taxon>Lythraceae</taxon>
        <taxon>Punica</taxon>
    </lineage>
</organism>
<dbReference type="SUPFAM" id="SSF52540">
    <property type="entry name" value="P-loop containing nucleoside triphosphate hydrolases"/>
    <property type="match status" value="1"/>
</dbReference>
<dbReference type="Gene3D" id="3.40.50.300">
    <property type="entry name" value="P-loop containing nucleotide triphosphate hydrolases"/>
    <property type="match status" value="1"/>
</dbReference>
<protein>
    <recommendedName>
        <fullName evidence="2">NB-ARC domain-containing protein</fullName>
    </recommendedName>
</protein>
<dbReference type="GO" id="GO:0006952">
    <property type="term" value="P:defense response"/>
    <property type="evidence" value="ECO:0007669"/>
    <property type="project" value="UniProtKB-KW"/>
</dbReference>
<evidence type="ECO:0000256" key="1">
    <source>
        <dbReference type="ARBA" id="ARBA00022821"/>
    </source>
</evidence>
<evidence type="ECO:0000259" key="2">
    <source>
        <dbReference type="Pfam" id="PF00931"/>
    </source>
</evidence>
<keyword evidence="4" id="KW-1185">Reference proteome</keyword>